<dbReference type="OrthoDB" id="165754at2759"/>
<protein>
    <submittedName>
        <fullName evidence="3">Uncharacterized protein</fullName>
    </submittedName>
</protein>
<dbReference type="VEuPathDB" id="FungiDB:KRP23_13671"/>
<dbReference type="AlphaFoldDB" id="H3H0Y0"/>
<reference evidence="4" key="1">
    <citation type="journal article" date="2006" name="Science">
        <title>Phytophthora genome sequences uncover evolutionary origins and mechanisms of pathogenesis.</title>
        <authorList>
            <person name="Tyler B.M."/>
            <person name="Tripathy S."/>
            <person name="Zhang X."/>
            <person name="Dehal P."/>
            <person name="Jiang R.H."/>
            <person name="Aerts A."/>
            <person name="Arredondo F.D."/>
            <person name="Baxter L."/>
            <person name="Bensasson D."/>
            <person name="Beynon J.L."/>
            <person name="Chapman J."/>
            <person name="Damasceno C.M."/>
            <person name="Dorrance A.E."/>
            <person name="Dou D."/>
            <person name="Dickerman A.W."/>
            <person name="Dubchak I.L."/>
            <person name="Garbelotto M."/>
            <person name="Gijzen M."/>
            <person name="Gordon S.G."/>
            <person name="Govers F."/>
            <person name="Grunwald N.J."/>
            <person name="Huang W."/>
            <person name="Ivors K.L."/>
            <person name="Jones R.W."/>
            <person name="Kamoun S."/>
            <person name="Krampis K."/>
            <person name="Lamour K.H."/>
            <person name="Lee M.K."/>
            <person name="McDonald W.H."/>
            <person name="Medina M."/>
            <person name="Meijer H.J."/>
            <person name="Nordberg E.K."/>
            <person name="Maclean D.J."/>
            <person name="Ospina-Giraldo M.D."/>
            <person name="Morris P.F."/>
            <person name="Phuntumart V."/>
            <person name="Putnam N.H."/>
            <person name="Rash S."/>
            <person name="Rose J.K."/>
            <person name="Sakihama Y."/>
            <person name="Salamov A.A."/>
            <person name="Savidor A."/>
            <person name="Scheuring C.F."/>
            <person name="Smith B.M."/>
            <person name="Sobral B.W."/>
            <person name="Terry A."/>
            <person name="Torto-Alalibo T.A."/>
            <person name="Win J."/>
            <person name="Xu Z."/>
            <person name="Zhang H."/>
            <person name="Grigoriev I.V."/>
            <person name="Rokhsar D.S."/>
            <person name="Boore J.L."/>
        </authorList>
    </citation>
    <scope>NUCLEOTIDE SEQUENCE [LARGE SCALE GENOMIC DNA]</scope>
    <source>
        <strain evidence="4">Pr102</strain>
    </source>
</reference>
<organism evidence="3 4">
    <name type="scientific">Phytophthora ramorum</name>
    <name type="common">Sudden oak death agent</name>
    <dbReference type="NCBI Taxonomy" id="164328"/>
    <lineage>
        <taxon>Eukaryota</taxon>
        <taxon>Sar</taxon>
        <taxon>Stramenopiles</taxon>
        <taxon>Oomycota</taxon>
        <taxon>Peronosporomycetes</taxon>
        <taxon>Peronosporales</taxon>
        <taxon>Peronosporaceae</taxon>
        <taxon>Phytophthora</taxon>
    </lineage>
</organism>
<dbReference type="eggNOG" id="ENOG502SAE7">
    <property type="taxonomic scope" value="Eukaryota"/>
</dbReference>
<evidence type="ECO:0000256" key="2">
    <source>
        <dbReference type="SAM" id="Phobius"/>
    </source>
</evidence>
<name>H3H0Y0_PHYRM</name>
<dbReference type="Proteomes" id="UP000005238">
    <property type="component" value="Unassembled WGS sequence"/>
</dbReference>
<reference evidence="3" key="2">
    <citation type="submission" date="2015-06" db="UniProtKB">
        <authorList>
            <consortium name="EnsemblProtists"/>
        </authorList>
    </citation>
    <scope>IDENTIFICATION</scope>
    <source>
        <strain evidence="3">Pr102</strain>
    </source>
</reference>
<evidence type="ECO:0000313" key="3">
    <source>
        <dbReference type="EnsemblProtists" id="Phyra83846"/>
    </source>
</evidence>
<evidence type="ECO:0000256" key="1">
    <source>
        <dbReference type="SAM" id="MobiDB-lite"/>
    </source>
</evidence>
<sequence>MEPQPAPQPKATTSTPASRQLALTSSLSSLAASASSSVLARAPSMEDGVKLSGGAVAALLAMRYAGSLRSACVVGLLSGLFAHSLYADVLRKKRRRRSDKRQAADEEQDDEADEENESG</sequence>
<evidence type="ECO:0000313" key="4">
    <source>
        <dbReference type="Proteomes" id="UP000005238"/>
    </source>
</evidence>
<proteinExistence type="predicted"/>
<dbReference type="GeneID" id="94220204"/>
<keyword evidence="2" id="KW-1133">Transmembrane helix</keyword>
<keyword evidence="4" id="KW-1185">Reference proteome</keyword>
<dbReference type="HOGENOM" id="CLU_2176035_0_0_1"/>
<dbReference type="EMBL" id="DS566095">
    <property type="status" value="NOT_ANNOTATED_CDS"/>
    <property type="molecule type" value="Genomic_DNA"/>
</dbReference>
<dbReference type="InParanoid" id="H3H0Y0"/>
<keyword evidence="2" id="KW-0812">Transmembrane</keyword>
<feature type="transmembrane region" description="Helical" evidence="2">
    <location>
        <begin position="64"/>
        <end position="87"/>
    </location>
</feature>
<dbReference type="EnsemblProtists" id="Phyra83846">
    <property type="protein sequence ID" value="Phyra83846"/>
    <property type="gene ID" value="Phyra83846"/>
</dbReference>
<dbReference type="RefSeq" id="XP_067738434.1">
    <property type="nucleotide sequence ID" value="XM_067884414.1"/>
</dbReference>
<feature type="region of interest" description="Disordered" evidence="1">
    <location>
        <begin position="1"/>
        <end position="21"/>
    </location>
</feature>
<dbReference type="VEuPathDB" id="FungiDB:KRP22_8317"/>
<accession>H3H0Y0</accession>
<feature type="compositionally biased region" description="Acidic residues" evidence="1">
    <location>
        <begin position="105"/>
        <end position="119"/>
    </location>
</feature>
<keyword evidence="2" id="KW-0472">Membrane</keyword>
<feature type="region of interest" description="Disordered" evidence="1">
    <location>
        <begin position="92"/>
        <end position="119"/>
    </location>
</feature>